<gene>
    <name evidence="4" type="ORF">KDU71_15260</name>
</gene>
<name>A0A941F7Y3_9BACT</name>
<protein>
    <submittedName>
        <fullName evidence="4">Serine hydrolase</fullName>
    </submittedName>
</protein>
<evidence type="ECO:0000259" key="3">
    <source>
        <dbReference type="Pfam" id="PF11954"/>
    </source>
</evidence>
<evidence type="ECO:0000313" key="5">
    <source>
        <dbReference type="Proteomes" id="UP000679220"/>
    </source>
</evidence>
<keyword evidence="5" id="KW-1185">Reference proteome</keyword>
<sequence>MNKHSLYILFLLAAFACVQCTKISKSEDKISLPTEVVEIIKKGITQGLTPGIAMALIDSSGIHYMNFGKTTSDGTEVNEHTIYEIGSITKAFTGILLAQQVLDGDIQLDQEISALLPNRQKIPVVDDIEITVGNLTDHTSGLPRMPSNFNPTNPNNPFADYSVEQMYEFISNYHPKHPVGSTYEYSNIGQGLLGHLLALNQNTTYEDLMVQTIATPLQMADTRIVFTSRMKENLAPGHSNGEVVENWDLPTLAGAGAIRSSAADMAKFISANLGYTNTPLTEAMSLSHQIRHNKAGNMSVAMAWHVKKDENQDIIWHNGRTGGYCSFVGFNKETGKGIVLLTNSSTYADDITEIGLYIMDPDGGLTARKFKSDAIILPESLLKQYLGVYELQPNLRLTITKEGTQLYGQVTGQQRFEMYAENDSSFFLTTVKAQITFQQKKGETNNLILYQLGQKITGKKIE</sequence>
<feature type="domain" description="Beta-lactamase-related" evidence="2">
    <location>
        <begin position="39"/>
        <end position="348"/>
    </location>
</feature>
<dbReference type="InterPro" id="IPR051478">
    <property type="entry name" value="Beta-lactamase-like_AB/R"/>
</dbReference>
<dbReference type="Gene3D" id="3.40.710.10">
    <property type="entry name" value="DD-peptidase/beta-lactamase superfamily"/>
    <property type="match status" value="1"/>
</dbReference>
<evidence type="ECO:0000259" key="2">
    <source>
        <dbReference type="Pfam" id="PF00144"/>
    </source>
</evidence>
<dbReference type="Pfam" id="PF00144">
    <property type="entry name" value="Beta-lactamase"/>
    <property type="match status" value="1"/>
</dbReference>
<comment type="caution">
    <text evidence="4">The sequence shown here is derived from an EMBL/GenBank/DDBJ whole genome shotgun (WGS) entry which is preliminary data.</text>
</comment>
<dbReference type="PANTHER" id="PTHR22935">
    <property type="entry name" value="PENICILLIN-BINDING PROTEIN"/>
    <property type="match status" value="1"/>
</dbReference>
<comment type="similarity">
    <text evidence="1">Belongs to the beta-lactamase family.</text>
</comment>
<proteinExistence type="inferred from homology"/>
<dbReference type="InterPro" id="IPR021860">
    <property type="entry name" value="Peptidase_S12_Pab87-rel_C"/>
</dbReference>
<feature type="domain" description="Peptidase S12 Pab87-related C-terminal" evidence="3">
    <location>
        <begin position="373"/>
        <end position="451"/>
    </location>
</feature>
<dbReference type="PROSITE" id="PS51257">
    <property type="entry name" value="PROKAR_LIPOPROTEIN"/>
    <property type="match status" value="1"/>
</dbReference>
<reference evidence="4" key="1">
    <citation type="journal article" date="2018" name="Int. J. Syst. Evol. Microbiol.">
        <title>Carboxylicivirga sediminis sp. nov., isolated from coastal sediment.</title>
        <authorList>
            <person name="Wang F.Q."/>
            <person name="Ren L.H."/>
            <person name="Zou R.J."/>
            <person name="Sun Y.Z."/>
            <person name="Liu X.J."/>
            <person name="Jiang F."/>
            <person name="Liu L.J."/>
        </authorList>
    </citation>
    <scope>NUCLEOTIDE SEQUENCE</scope>
    <source>
        <strain evidence="4">JR1</strain>
    </source>
</reference>
<dbReference type="SUPFAM" id="SSF56601">
    <property type="entry name" value="beta-lactamase/transpeptidase-like"/>
    <property type="match status" value="1"/>
</dbReference>
<dbReference type="PANTHER" id="PTHR22935:SF95">
    <property type="entry name" value="BETA-LACTAMASE-LIKE 1-RELATED"/>
    <property type="match status" value="1"/>
</dbReference>
<evidence type="ECO:0000256" key="1">
    <source>
        <dbReference type="ARBA" id="ARBA00038473"/>
    </source>
</evidence>
<dbReference type="InterPro" id="IPR012338">
    <property type="entry name" value="Beta-lactam/transpept-like"/>
</dbReference>
<dbReference type="RefSeq" id="WP_212191956.1">
    <property type="nucleotide sequence ID" value="NZ_JAGTAR010000024.1"/>
</dbReference>
<dbReference type="InterPro" id="IPR001466">
    <property type="entry name" value="Beta-lactam-related"/>
</dbReference>
<accession>A0A941F7Y3</accession>
<reference evidence="4" key="2">
    <citation type="submission" date="2021-04" db="EMBL/GenBank/DDBJ databases">
        <authorList>
            <person name="Zhang T."/>
            <person name="Zhang Y."/>
            <person name="Lu D."/>
            <person name="Zuo D."/>
            <person name="Du Z."/>
        </authorList>
    </citation>
    <scope>NUCLEOTIDE SEQUENCE</scope>
    <source>
        <strain evidence="4">JR1</strain>
    </source>
</reference>
<dbReference type="AlphaFoldDB" id="A0A941F7Y3"/>
<keyword evidence="4" id="KW-0378">Hydrolase</keyword>
<dbReference type="GO" id="GO:0016787">
    <property type="term" value="F:hydrolase activity"/>
    <property type="evidence" value="ECO:0007669"/>
    <property type="project" value="UniProtKB-KW"/>
</dbReference>
<evidence type="ECO:0000313" key="4">
    <source>
        <dbReference type="EMBL" id="MBR8536930.1"/>
    </source>
</evidence>
<dbReference type="Proteomes" id="UP000679220">
    <property type="component" value="Unassembled WGS sequence"/>
</dbReference>
<organism evidence="4 5">
    <name type="scientific">Carboxylicivirga sediminis</name>
    <dbReference type="NCBI Taxonomy" id="2006564"/>
    <lineage>
        <taxon>Bacteria</taxon>
        <taxon>Pseudomonadati</taxon>
        <taxon>Bacteroidota</taxon>
        <taxon>Bacteroidia</taxon>
        <taxon>Marinilabiliales</taxon>
        <taxon>Marinilabiliaceae</taxon>
        <taxon>Carboxylicivirga</taxon>
    </lineage>
</organism>
<dbReference type="Pfam" id="PF11954">
    <property type="entry name" value="DUF3471"/>
    <property type="match status" value="1"/>
</dbReference>
<dbReference type="EMBL" id="JAGTAR010000024">
    <property type="protein sequence ID" value="MBR8536930.1"/>
    <property type="molecule type" value="Genomic_DNA"/>
</dbReference>